<gene>
    <name evidence="4" type="ORF">FZC75_16465</name>
</gene>
<keyword evidence="2" id="KW-0520">NAD</keyword>
<dbReference type="CDD" id="cd05300">
    <property type="entry name" value="2-Hacid_dh_1"/>
    <property type="match status" value="1"/>
</dbReference>
<evidence type="ECO:0000256" key="2">
    <source>
        <dbReference type="ARBA" id="ARBA00023027"/>
    </source>
</evidence>
<dbReference type="RefSeq" id="WP_148980066.1">
    <property type="nucleotide sequence ID" value="NZ_JBNILM010000006.1"/>
</dbReference>
<dbReference type="Pfam" id="PF02826">
    <property type="entry name" value="2-Hacid_dh_C"/>
    <property type="match status" value="1"/>
</dbReference>
<comment type="caution">
    <text evidence="4">The sequence shown here is derived from an EMBL/GenBank/DDBJ whole genome shotgun (WGS) entry which is preliminary data.</text>
</comment>
<dbReference type="Proteomes" id="UP000324517">
    <property type="component" value="Unassembled WGS sequence"/>
</dbReference>
<name>A0A5D4T5M7_9BACI</name>
<protein>
    <submittedName>
        <fullName evidence="4">D-2-hydroxyacid dehydrogenase</fullName>
    </submittedName>
</protein>
<dbReference type="SUPFAM" id="SSF51735">
    <property type="entry name" value="NAD(P)-binding Rossmann-fold domains"/>
    <property type="match status" value="1"/>
</dbReference>
<evidence type="ECO:0000313" key="5">
    <source>
        <dbReference type="Proteomes" id="UP000324517"/>
    </source>
</evidence>
<dbReference type="AlphaFoldDB" id="A0A5D4T5M7"/>
<keyword evidence="1" id="KW-0560">Oxidoreductase</keyword>
<proteinExistence type="predicted"/>
<dbReference type="Gene3D" id="3.40.50.720">
    <property type="entry name" value="NAD(P)-binding Rossmann-like Domain"/>
    <property type="match status" value="2"/>
</dbReference>
<evidence type="ECO:0000259" key="3">
    <source>
        <dbReference type="Pfam" id="PF02826"/>
    </source>
</evidence>
<evidence type="ECO:0000256" key="1">
    <source>
        <dbReference type="ARBA" id="ARBA00023002"/>
    </source>
</evidence>
<dbReference type="GO" id="GO:0051287">
    <property type="term" value="F:NAD binding"/>
    <property type="evidence" value="ECO:0007669"/>
    <property type="project" value="InterPro"/>
</dbReference>
<dbReference type="OrthoDB" id="9805416at2"/>
<accession>A0A5D4T5M7</accession>
<reference evidence="4 5" key="1">
    <citation type="submission" date="2019-08" db="EMBL/GenBank/DDBJ databases">
        <title>Bacillus genomes from the desert of Cuatro Cienegas, Coahuila.</title>
        <authorList>
            <person name="Olmedo-Alvarez G."/>
        </authorList>
    </citation>
    <scope>NUCLEOTIDE SEQUENCE [LARGE SCALE GENOMIC DNA]</scope>
    <source>
        <strain evidence="4 5">CH98b_3T</strain>
    </source>
</reference>
<feature type="domain" description="D-isomer specific 2-hydroxyacid dehydrogenase NAD-binding" evidence="3">
    <location>
        <begin position="107"/>
        <end position="279"/>
    </location>
</feature>
<sequence>MKIINILFTGRLVKELERLLNSEEMLKGMGVRFVADEEVSSEDLDWADAYVAFHPVAHFQFGNLKWVHSLGAGVDRYMALGDRWPEDVLLTRTITSFGRKIGEYALSYMLKETQLHDRFRDQQGRAEWKMVSPRALDEMKVVVFGTGEIGQELARILGFFGVQVDGVSRSGADKDYFFRVMSLCEVDDSSFTEADFIINTLPLTKETVGLFDERLFGCMNQAVFINVGRGGTVDHGALLNALDSGALKEAVLDVFEEEPLPADSPLWNHPGVTVTPHISAITTPEEAVVCFLETLEAVESGGELRNRVDVGRGY</sequence>
<dbReference type="GO" id="GO:0016491">
    <property type="term" value="F:oxidoreductase activity"/>
    <property type="evidence" value="ECO:0007669"/>
    <property type="project" value="UniProtKB-KW"/>
</dbReference>
<dbReference type="PANTHER" id="PTHR43333">
    <property type="entry name" value="2-HACID_DH_C DOMAIN-CONTAINING PROTEIN"/>
    <property type="match status" value="1"/>
</dbReference>
<dbReference type="PANTHER" id="PTHR43333:SF1">
    <property type="entry name" value="D-ISOMER SPECIFIC 2-HYDROXYACID DEHYDROGENASE NAD-BINDING DOMAIN-CONTAINING PROTEIN"/>
    <property type="match status" value="1"/>
</dbReference>
<evidence type="ECO:0000313" key="4">
    <source>
        <dbReference type="EMBL" id="TYS70221.1"/>
    </source>
</evidence>
<dbReference type="EMBL" id="VTET01000008">
    <property type="protein sequence ID" value="TYS70221.1"/>
    <property type="molecule type" value="Genomic_DNA"/>
</dbReference>
<dbReference type="InterPro" id="IPR006140">
    <property type="entry name" value="D-isomer_DH_NAD-bd"/>
</dbReference>
<organism evidence="4 5">
    <name type="scientific">Sutcliffiella horikoshii</name>
    <dbReference type="NCBI Taxonomy" id="79883"/>
    <lineage>
        <taxon>Bacteria</taxon>
        <taxon>Bacillati</taxon>
        <taxon>Bacillota</taxon>
        <taxon>Bacilli</taxon>
        <taxon>Bacillales</taxon>
        <taxon>Bacillaceae</taxon>
        <taxon>Sutcliffiella</taxon>
    </lineage>
</organism>
<dbReference type="InterPro" id="IPR036291">
    <property type="entry name" value="NAD(P)-bd_dom_sf"/>
</dbReference>